<dbReference type="EMBL" id="CM042042">
    <property type="protein sequence ID" value="KAI3703666.1"/>
    <property type="molecule type" value="Genomic_DNA"/>
</dbReference>
<protein>
    <submittedName>
        <fullName evidence="1">Uncharacterized protein</fullName>
    </submittedName>
</protein>
<keyword evidence="2" id="KW-1185">Reference proteome</keyword>
<proteinExistence type="predicted"/>
<gene>
    <name evidence="1" type="ORF">L1987_73858</name>
</gene>
<sequence>MRVYLIKKPNNRYMDGSFSKRTVRVISAPKKKPHAVVKDTAASRDGTGQPCNRIGCCGRINHNTKGTKYKTLEKTKPLKPSFRSSSRKETKGSKSKTESSSVANGPEIQELRASRRQTSKSNSESNNGRMRRLTLGESSSSGKGKKIIGVSTNEARVTDPKKSRNVISSGTNGVSSARTRKPMNLETSKGSMNQQSSSVVTNMPQTQESSLIGDHSTSDASSDRATVGRGHYNIDGIANLLLALDRYGHNEELTYEASLFLGGLNVYDRHRDMRLDIDNMSYEELLVLEEKMGTVSTALSAEELSKCIKTSIYESSQLENGKTRHSSCVDDSKCSICQSFVALHLRLVLHP</sequence>
<name>A0ACB9A1N9_9ASTR</name>
<accession>A0ACB9A1N9</accession>
<reference evidence="1 2" key="2">
    <citation type="journal article" date="2022" name="Mol. Ecol. Resour.">
        <title>The genomes of chicory, endive, great burdock and yacon provide insights into Asteraceae paleo-polyploidization history and plant inulin production.</title>
        <authorList>
            <person name="Fan W."/>
            <person name="Wang S."/>
            <person name="Wang H."/>
            <person name="Wang A."/>
            <person name="Jiang F."/>
            <person name="Liu H."/>
            <person name="Zhao H."/>
            <person name="Xu D."/>
            <person name="Zhang Y."/>
        </authorList>
    </citation>
    <scope>NUCLEOTIDE SEQUENCE [LARGE SCALE GENOMIC DNA]</scope>
    <source>
        <strain evidence="2">cv. Yunnan</strain>
        <tissue evidence="1">Leaves</tissue>
    </source>
</reference>
<evidence type="ECO:0000313" key="1">
    <source>
        <dbReference type="EMBL" id="KAI3703666.1"/>
    </source>
</evidence>
<comment type="caution">
    <text evidence="1">The sequence shown here is derived from an EMBL/GenBank/DDBJ whole genome shotgun (WGS) entry which is preliminary data.</text>
</comment>
<evidence type="ECO:0000313" key="2">
    <source>
        <dbReference type="Proteomes" id="UP001056120"/>
    </source>
</evidence>
<reference evidence="2" key="1">
    <citation type="journal article" date="2022" name="Mol. Ecol. Resour.">
        <title>The genomes of chicory, endive, great burdock and yacon provide insights into Asteraceae palaeo-polyploidization history and plant inulin production.</title>
        <authorList>
            <person name="Fan W."/>
            <person name="Wang S."/>
            <person name="Wang H."/>
            <person name="Wang A."/>
            <person name="Jiang F."/>
            <person name="Liu H."/>
            <person name="Zhao H."/>
            <person name="Xu D."/>
            <person name="Zhang Y."/>
        </authorList>
    </citation>
    <scope>NUCLEOTIDE SEQUENCE [LARGE SCALE GENOMIC DNA]</scope>
    <source>
        <strain evidence="2">cv. Yunnan</strain>
    </source>
</reference>
<organism evidence="1 2">
    <name type="scientific">Smallanthus sonchifolius</name>
    <dbReference type="NCBI Taxonomy" id="185202"/>
    <lineage>
        <taxon>Eukaryota</taxon>
        <taxon>Viridiplantae</taxon>
        <taxon>Streptophyta</taxon>
        <taxon>Embryophyta</taxon>
        <taxon>Tracheophyta</taxon>
        <taxon>Spermatophyta</taxon>
        <taxon>Magnoliopsida</taxon>
        <taxon>eudicotyledons</taxon>
        <taxon>Gunneridae</taxon>
        <taxon>Pentapetalae</taxon>
        <taxon>asterids</taxon>
        <taxon>campanulids</taxon>
        <taxon>Asterales</taxon>
        <taxon>Asteraceae</taxon>
        <taxon>Asteroideae</taxon>
        <taxon>Heliantheae alliance</taxon>
        <taxon>Millerieae</taxon>
        <taxon>Smallanthus</taxon>
    </lineage>
</organism>
<dbReference type="Proteomes" id="UP001056120">
    <property type="component" value="Linkage Group LG25"/>
</dbReference>